<gene>
    <name evidence="1" type="ORF">OPT61_g2859</name>
</gene>
<organism evidence="1 2">
    <name type="scientific">Boeremia exigua</name>
    <dbReference type="NCBI Taxonomy" id="749465"/>
    <lineage>
        <taxon>Eukaryota</taxon>
        <taxon>Fungi</taxon>
        <taxon>Dikarya</taxon>
        <taxon>Ascomycota</taxon>
        <taxon>Pezizomycotina</taxon>
        <taxon>Dothideomycetes</taxon>
        <taxon>Pleosporomycetidae</taxon>
        <taxon>Pleosporales</taxon>
        <taxon>Pleosporineae</taxon>
        <taxon>Didymellaceae</taxon>
        <taxon>Boeremia</taxon>
    </lineage>
</organism>
<evidence type="ECO:0000313" key="2">
    <source>
        <dbReference type="Proteomes" id="UP001153331"/>
    </source>
</evidence>
<accession>A0ACC2IK06</accession>
<sequence>MLQAIAARLEHEDLDVRRAAIKALQGQANLKEEMLQAIAARLEHEDSGVRQAAAEMLVSQAALSLEVLQPYIGPFYKALLQKSFEEHLYWAKSS</sequence>
<evidence type="ECO:0000313" key="1">
    <source>
        <dbReference type="EMBL" id="KAJ8115508.1"/>
    </source>
</evidence>
<comment type="caution">
    <text evidence="1">The sequence shown here is derived from an EMBL/GenBank/DDBJ whole genome shotgun (WGS) entry which is preliminary data.</text>
</comment>
<dbReference type="Proteomes" id="UP001153331">
    <property type="component" value="Unassembled WGS sequence"/>
</dbReference>
<reference evidence="1" key="1">
    <citation type="submission" date="2022-11" db="EMBL/GenBank/DDBJ databases">
        <title>Genome Sequence of Boeremia exigua.</title>
        <authorList>
            <person name="Buettner E."/>
        </authorList>
    </citation>
    <scope>NUCLEOTIDE SEQUENCE</scope>
    <source>
        <strain evidence="1">CU02</strain>
    </source>
</reference>
<proteinExistence type="predicted"/>
<name>A0ACC2IK06_9PLEO</name>
<dbReference type="EMBL" id="JAPHNI010000136">
    <property type="protein sequence ID" value="KAJ8115508.1"/>
    <property type="molecule type" value="Genomic_DNA"/>
</dbReference>
<protein>
    <submittedName>
        <fullName evidence="1">Uncharacterized protein</fullName>
    </submittedName>
</protein>
<keyword evidence="2" id="KW-1185">Reference proteome</keyword>